<evidence type="ECO:0008006" key="3">
    <source>
        <dbReference type="Google" id="ProtNLM"/>
    </source>
</evidence>
<proteinExistence type="predicted"/>
<reference evidence="1 2" key="1">
    <citation type="journal article" date="2018" name="PLoS ONE">
        <title>Phenotypic characterization and whole genome analysis of extended-spectrum beta-lactamase-producing bacteria isolated from dogs in Germany.</title>
        <authorList>
            <person name="Boehmer T."/>
            <person name="Vogler A.J."/>
            <person name="Thomas A."/>
            <person name="Sauer S."/>
            <person name="Hergenroether M."/>
            <person name="Straubinger R.K."/>
            <person name="Birdsell D."/>
            <person name="Keim P."/>
            <person name="Sahl J.W."/>
            <person name="Williamson C.H."/>
            <person name="Riehm J.M."/>
        </authorList>
    </citation>
    <scope>NUCLEOTIDE SEQUENCE [LARGE SCALE GENOMIC DNA]</scope>
    <source>
        <strain evidence="1 2">AFG_SD03_1510_Ahy_093</strain>
    </source>
</reference>
<name>A0ABD7G290_AERHY</name>
<dbReference type="RefSeq" id="WP_113995855.1">
    <property type="nucleotide sequence ID" value="NZ_CP095280.1"/>
</dbReference>
<comment type="caution">
    <text evidence="1">The sequence shown here is derived from an EMBL/GenBank/DDBJ whole genome shotgun (WGS) entry which is preliminary data.</text>
</comment>
<dbReference type="EMBL" id="PUTQ01000038">
    <property type="protein sequence ID" value="RCF44289.1"/>
    <property type="molecule type" value="Genomic_DNA"/>
</dbReference>
<reference evidence="2" key="2">
    <citation type="submission" date="2018-02" db="EMBL/GenBank/DDBJ databases">
        <title>Phenotypic characterization and whole genome analysis of multidrug-resistant, extended-spectrum beta-lactamase-producing bacteria isolated from dogs in Germany.</title>
        <authorList>
            <person name="Williamson C."/>
        </authorList>
    </citation>
    <scope>NUCLEOTIDE SEQUENCE [LARGE SCALE GENOMIC DNA]</scope>
    <source>
        <strain evidence="2">AFG_SD03_1510_Ahy_093</strain>
    </source>
</reference>
<accession>A0ABD7G290</accession>
<sequence length="274" mass="32400">MENPGKLIWNIACDESGVDGARYYGFGSIWMKWQRRGDFSKLVSDLREKHNYYDEIKWQKAHSKQFRSFYLELIELFFKREWLAFHCIIIKKSDVKKEYHQGDYDLARRKHFNLLLNSKIKSVLKAHPNRECQFRVVVDPIASRYKKADEASHIIVNNQINQVTRLSDVIDSYVTKDSKTSVQIQLCDLLLGAVMAAWQKKATSEGKILIQREISDYLGWIDLEADTNPSERKFNIWYFYDKNLGPREVKTRTVRLKYPLPQRDTKNKILIDNI</sequence>
<organism evidence="1 2">
    <name type="scientific">Aeromonas hydrophila</name>
    <dbReference type="NCBI Taxonomy" id="644"/>
    <lineage>
        <taxon>Bacteria</taxon>
        <taxon>Pseudomonadati</taxon>
        <taxon>Pseudomonadota</taxon>
        <taxon>Gammaproteobacteria</taxon>
        <taxon>Aeromonadales</taxon>
        <taxon>Aeromonadaceae</taxon>
        <taxon>Aeromonas</taxon>
    </lineage>
</organism>
<evidence type="ECO:0000313" key="1">
    <source>
        <dbReference type="EMBL" id="RCF44289.1"/>
    </source>
</evidence>
<dbReference type="InterPro" id="IPR024524">
    <property type="entry name" value="DUF3800"/>
</dbReference>
<evidence type="ECO:0000313" key="2">
    <source>
        <dbReference type="Proteomes" id="UP000253075"/>
    </source>
</evidence>
<dbReference type="AlphaFoldDB" id="A0ABD7G290"/>
<dbReference type="Pfam" id="PF12686">
    <property type="entry name" value="DUF3800"/>
    <property type="match status" value="1"/>
</dbReference>
<dbReference type="Proteomes" id="UP000253075">
    <property type="component" value="Unassembled WGS sequence"/>
</dbReference>
<gene>
    <name evidence="1" type="ORF">C6C11_20665</name>
</gene>
<protein>
    <recommendedName>
        <fullName evidence="3">DUF3800 domain-containing protein</fullName>
    </recommendedName>
</protein>